<organism evidence="2">
    <name type="scientific">uncultured gamma proteobacterium EB000_65A11</name>
    <dbReference type="NCBI Taxonomy" id="710972"/>
    <lineage>
        <taxon>Bacteria</taxon>
        <taxon>Pseudomonadati</taxon>
        <taxon>Pseudomonadota</taxon>
        <taxon>Gammaproteobacteria</taxon>
        <taxon>environmental samples</taxon>
    </lineage>
</organism>
<protein>
    <submittedName>
        <fullName evidence="2">FOG: tpr repeat-protein</fullName>
    </submittedName>
</protein>
<dbReference type="EMBL" id="GU474936">
    <property type="protein sequence ID" value="ADI20045.1"/>
    <property type="molecule type" value="Genomic_DNA"/>
</dbReference>
<dbReference type="AlphaFoldDB" id="E0Y054"/>
<dbReference type="InterPro" id="IPR052384">
    <property type="entry name" value="TMTC_O-mannosyltransferase"/>
</dbReference>
<sequence length="613" mass="68701">MPNQALLNSALSAHKSGNTALAEQRYLEVINGPENVDLVGAAKQLLGSLYSSLGRYPEAEEHMLASLALQPKQPHVRNNLGVCYKRQGKLQQAMENFNLAISLKPDYLAAYKNLIGLFMNHAMYAQAAEISQIALGVFPQDMALTQQLALAKQGLKHYKEALQLLRELHRLAPEDPSISHNLAVTLRLSNNPTEALEIFERLHAATQTPSYELLQNKGNAHADLGQLEQASECYKQVIKLQPNYVPAHENLTSILWTLGQQSNFVNSFQETIESGLSDVPIQQAYVEALLTAEKPDRALAFLATTSSLLDPEDQRVADFVARCHLARNDTETAIKFHKRACVTRETAVPYWIDYAVTLIVAGEIEQASDILEQLSERAPADQMVLAHLSLCWRMLDDPRARILNNFDLVGEYELPTPPGFSSLAEFNMALNECLTEYHTSEHHPLEQTLRQGTQTQGNLFARENRLLQLLKNSFRGVITRHIKKMQDMPAPYPGFSTERDFDFAASWSVRLRDQGFHTQHIHPMGWFSSAYYVDLPSELESSADDATPNDQGGWIKFGEPNLKCTPPLQAQHIVKPKVGKLILFPSYMWHGTIPFKSAETRTTVVFDVAPSDH</sequence>
<dbReference type="InterPro" id="IPR011990">
    <property type="entry name" value="TPR-like_helical_dom_sf"/>
</dbReference>
<dbReference type="InterPro" id="IPR012668">
    <property type="entry name" value="CHP02466"/>
</dbReference>
<feature type="repeat" description="TPR" evidence="1">
    <location>
        <begin position="211"/>
        <end position="244"/>
    </location>
</feature>
<dbReference type="SMART" id="SM00028">
    <property type="entry name" value="TPR"/>
    <property type="match status" value="6"/>
</dbReference>
<evidence type="ECO:0000313" key="2">
    <source>
        <dbReference type="EMBL" id="ADI20045.1"/>
    </source>
</evidence>
<feature type="repeat" description="TPR" evidence="1">
    <location>
        <begin position="40"/>
        <end position="73"/>
    </location>
</feature>
<dbReference type="Gene3D" id="1.25.40.10">
    <property type="entry name" value="Tetratricopeptide repeat domain"/>
    <property type="match status" value="2"/>
</dbReference>
<dbReference type="PANTHER" id="PTHR44216">
    <property type="entry name" value="PROTEIN O-MANNOSYL-TRANSFERASE TMTC2"/>
    <property type="match status" value="1"/>
</dbReference>
<dbReference type="Pfam" id="PF13414">
    <property type="entry name" value="TPR_11"/>
    <property type="match status" value="1"/>
</dbReference>
<dbReference type="Pfam" id="PF13759">
    <property type="entry name" value="2OG-FeII_Oxy_5"/>
    <property type="match status" value="1"/>
</dbReference>
<dbReference type="PROSITE" id="PS50005">
    <property type="entry name" value="TPR"/>
    <property type="match status" value="3"/>
</dbReference>
<dbReference type="Pfam" id="PF14559">
    <property type="entry name" value="TPR_19"/>
    <property type="match status" value="1"/>
</dbReference>
<accession>E0Y054</accession>
<evidence type="ECO:0000256" key="1">
    <source>
        <dbReference type="PROSITE-ProRule" id="PRU00339"/>
    </source>
</evidence>
<name>E0Y054_9GAMM</name>
<reference evidence="2" key="1">
    <citation type="journal article" date="2011" name="Environ. Microbiol.">
        <title>Time-series analyses of Monterey Bay coastal microbial picoplankton using a 'genome proxy' microarray.</title>
        <authorList>
            <person name="Rich V.I."/>
            <person name="Pham V.D."/>
            <person name="Eppley J."/>
            <person name="Shi Y."/>
            <person name="DeLong E.F."/>
        </authorList>
    </citation>
    <scope>NUCLEOTIDE SEQUENCE</scope>
</reference>
<keyword evidence="1" id="KW-0802">TPR repeat</keyword>
<dbReference type="PANTHER" id="PTHR44216:SF3">
    <property type="entry name" value="PROTEIN O-MANNOSYL-TRANSFERASE TMTC2"/>
    <property type="match status" value="1"/>
</dbReference>
<dbReference type="InterPro" id="IPR019734">
    <property type="entry name" value="TPR_rpt"/>
</dbReference>
<dbReference type="PROSITE" id="PS50293">
    <property type="entry name" value="TPR_REGION"/>
    <property type="match status" value="1"/>
</dbReference>
<dbReference type="SUPFAM" id="SSF48452">
    <property type="entry name" value="TPR-like"/>
    <property type="match status" value="2"/>
</dbReference>
<feature type="repeat" description="TPR" evidence="1">
    <location>
        <begin position="74"/>
        <end position="107"/>
    </location>
</feature>
<proteinExistence type="predicted"/>
<dbReference type="Gene3D" id="2.60.120.620">
    <property type="entry name" value="q2cbj1_9rhob like domain"/>
    <property type="match status" value="1"/>
</dbReference>
<dbReference type="Pfam" id="PF13424">
    <property type="entry name" value="TPR_12"/>
    <property type="match status" value="1"/>
</dbReference>